<keyword evidence="2" id="KW-0812">Transmembrane</keyword>
<reference evidence="4" key="1">
    <citation type="submission" date="2013-10" db="EMBL/GenBank/DDBJ databases">
        <title>Genomic analysis of the causative agents of coccidiosis in chickens.</title>
        <authorList>
            <person name="Reid A.J."/>
            <person name="Blake D."/>
            <person name="Billington K."/>
            <person name="Browne H."/>
            <person name="Dunn M."/>
            <person name="Hung S."/>
            <person name="Kawahara F."/>
            <person name="Miranda-Saavedra D."/>
            <person name="Mourier T."/>
            <person name="Nagra H."/>
            <person name="Otto T.D."/>
            <person name="Rawlings N."/>
            <person name="Sanchez A."/>
            <person name="Sanders M."/>
            <person name="Subramaniam C."/>
            <person name="Tay Y."/>
            <person name="Dear P."/>
            <person name="Doerig C."/>
            <person name="Gruber A."/>
            <person name="Parkinson J."/>
            <person name="Shirley M."/>
            <person name="Wan K.L."/>
            <person name="Berriman M."/>
            <person name="Tomley F."/>
            <person name="Pain A."/>
        </authorList>
    </citation>
    <scope>NUCLEOTIDE SEQUENCE [LARGE SCALE GENOMIC DNA]</scope>
    <source>
        <strain evidence="4">Houghton</strain>
    </source>
</reference>
<feature type="compositionally biased region" description="Low complexity" evidence="1">
    <location>
        <begin position="18"/>
        <end position="54"/>
    </location>
</feature>
<feature type="region of interest" description="Disordered" evidence="1">
    <location>
        <begin position="126"/>
        <end position="145"/>
    </location>
</feature>
<organism evidence="4 5">
    <name type="scientific">Eimeria acervulina</name>
    <name type="common">Coccidian parasite</name>
    <dbReference type="NCBI Taxonomy" id="5801"/>
    <lineage>
        <taxon>Eukaryota</taxon>
        <taxon>Sar</taxon>
        <taxon>Alveolata</taxon>
        <taxon>Apicomplexa</taxon>
        <taxon>Conoidasida</taxon>
        <taxon>Coccidia</taxon>
        <taxon>Eucoccidiorida</taxon>
        <taxon>Eimeriorina</taxon>
        <taxon>Eimeriidae</taxon>
        <taxon>Eimeria</taxon>
    </lineage>
</organism>
<dbReference type="OrthoDB" id="10690836at2759"/>
<proteinExistence type="predicted"/>
<keyword evidence="5" id="KW-1185">Reference proteome</keyword>
<evidence type="ECO:0000256" key="2">
    <source>
        <dbReference type="SAM" id="Phobius"/>
    </source>
</evidence>
<keyword evidence="2" id="KW-1133">Transmembrane helix</keyword>
<dbReference type="GeneID" id="25272410"/>
<feature type="compositionally biased region" description="Low complexity" evidence="1">
    <location>
        <begin position="94"/>
        <end position="118"/>
    </location>
</feature>
<reference evidence="4" key="2">
    <citation type="submission" date="2013-10" db="EMBL/GenBank/DDBJ databases">
        <authorList>
            <person name="Aslett M."/>
        </authorList>
    </citation>
    <scope>NUCLEOTIDE SEQUENCE [LARGE SCALE GENOMIC DNA]</scope>
    <source>
        <strain evidence="4">Houghton</strain>
    </source>
</reference>
<dbReference type="EMBL" id="HG671031">
    <property type="protein sequence ID" value="CDI79469.1"/>
    <property type="molecule type" value="Genomic_DNA"/>
</dbReference>
<dbReference type="VEuPathDB" id="ToxoDB:EAH_00043400"/>
<dbReference type="RefSeq" id="XP_013250429.1">
    <property type="nucleotide sequence ID" value="XM_013394975.1"/>
</dbReference>
<dbReference type="GO" id="GO:0006629">
    <property type="term" value="P:lipid metabolic process"/>
    <property type="evidence" value="ECO:0007669"/>
    <property type="project" value="InterPro"/>
</dbReference>
<feature type="transmembrane region" description="Helical" evidence="2">
    <location>
        <begin position="266"/>
        <end position="293"/>
    </location>
</feature>
<dbReference type="Proteomes" id="UP000018050">
    <property type="component" value="Unassembled WGS sequence"/>
</dbReference>
<dbReference type="GO" id="GO:0004806">
    <property type="term" value="F:triacylglycerol lipase activity"/>
    <property type="evidence" value="ECO:0007669"/>
    <property type="project" value="InterPro"/>
</dbReference>
<evidence type="ECO:0000256" key="1">
    <source>
        <dbReference type="SAM" id="MobiDB-lite"/>
    </source>
</evidence>
<dbReference type="InterPro" id="IPR021771">
    <property type="entry name" value="Triacylglycerol_lipase_N"/>
</dbReference>
<evidence type="ECO:0000313" key="4">
    <source>
        <dbReference type="EMBL" id="CDI79469.1"/>
    </source>
</evidence>
<accession>U6GLI1</accession>
<dbReference type="Pfam" id="PF11815">
    <property type="entry name" value="DUF3336"/>
    <property type="match status" value="1"/>
</dbReference>
<feature type="region of interest" description="Disordered" evidence="1">
    <location>
        <begin position="313"/>
        <end position="336"/>
    </location>
</feature>
<dbReference type="PANTHER" id="PTHR13270">
    <property type="entry name" value="PROTEIN C20ORF116-RELATED"/>
    <property type="match status" value="1"/>
</dbReference>
<sequence length="540" mass="57354">MPQQKTQPEGLRYRDRQQQQQQQQKLLHQQQQQQQQRQLQQQQQQQQQHQQQQLRKLLLQAEQLLQRIAVHDSDGKQRQKGPVVSLMSSTPELSPSSSSSSSKGNSSSNNTSSSDSSSCSCSSCSRSSSGGSCSCSSSSSKSSPLRVEDYSECNEGTPAAAAAAAAPSPQNVAAGGTAAAAAAAAAENTAWVEERAAAAGAAGVDLLAVAFELQQDTSLPLEKRQAAAQRAVAAALEQQQQRFRGRSRKGRLLWAAGRLFRGDSHFLFGVPIFCLLSLCLCTETLLYVFVLLLSRLLEMSFFRLHSAATRFKRRQQQQRQQQQQQQQQQRQQEGGELRAGFSAGAGDTAAKAAEGAAAAAAAVAAAGVASAATAAAATAAAATAATAAATAEGTAAATATATAAVPTGWLRMGRYVHAAGRLLLLLLLHPVRLLLQLLQQIRGSSSNSKMSPCMLKRQLEKCRSFAAFAAAAAELDAATGRDSWKLKRETSLFDWKETQQMLLLLTAAREKKDPLALAAAAAEALRGCAQAATQEALYSS</sequence>
<feature type="compositionally biased region" description="Low complexity" evidence="1">
    <location>
        <begin position="126"/>
        <end position="143"/>
    </location>
</feature>
<dbReference type="AlphaFoldDB" id="U6GLI1"/>
<evidence type="ECO:0000259" key="3">
    <source>
        <dbReference type="Pfam" id="PF11815"/>
    </source>
</evidence>
<gene>
    <name evidence="4" type="ORF">EAH_00043400</name>
</gene>
<keyword evidence="2" id="KW-0472">Membrane</keyword>
<name>U6GLI1_EIMAC</name>
<evidence type="ECO:0000313" key="5">
    <source>
        <dbReference type="Proteomes" id="UP000018050"/>
    </source>
</evidence>
<feature type="compositionally biased region" description="Low complexity" evidence="1">
    <location>
        <begin position="317"/>
        <end position="332"/>
    </location>
</feature>
<feature type="domain" description="Triacylglycerol lipase N-terminal" evidence="3">
    <location>
        <begin position="454"/>
        <end position="525"/>
    </location>
</feature>
<feature type="region of interest" description="Disordered" evidence="1">
    <location>
        <begin position="70"/>
        <end position="118"/>
    </location>
</feature>
<feature type="region of interest" description="Disordered" evidence="1">
    <location>
        <begin position="1"/>
        <end position="54"/>
    </location>
</feature>
<protein>
    <recommendedName>
        <fullName evidence="3">Triacylglycerol lipase N-terminal domain-containing protein</fullName>
    </recommendedName>
</protein>